<organism evidence="1">
    <name type="scientific">marine metagenome</name>
    <dbReference type="NCBI Taxonomy" id="408172"/>
    <lineage>
        <taxon>unclassified sequences</taxon>
        <taxon>metagenomes</taxon>
        <taxon>ecological metagenomes</taxon>
    </lineage>
</organism>
<dbReference type="InterPro" id="IPR013783">
    <property type="entry name" value="Ig-like_fold"/>
</dbReference>
<feature type="non-terminal residue" evidence="1">
    <location>
        <position position="154"/>
    </location>
</feature>
<name>A0A383EV77_9ZZZZ</name>
<dbReference type="EMBL" id="UINC01229217">
    <property type="protein sequence ID" value="SVE60842.1"/>
    <property type="molecule type" value="Genomic_DNA"/>
</dbReference>
<dbReference type="AlphaFoldDB" id="A0A383EV77"/>
<evidence type="ECO:0008006" key="2">
    <source>
        <dbReference type="Google" id="ProtNLM"/>
    </source>
</evidence>
<evidence type="ECO:0000313" key="1">
    <source>
        <dbReference type="EMBL" id="SVE60842.1"/>
    </source>
</evidence>
<accession>A0A383EV77</accession>
<reference evidence="1" key="1">
    <citation type="submission" date="2018-05" db="EMBL/GenBank/DDBJ databases">
        <authorList>
            <person name="Lanie J.A."/>
            <person name="Ng W.-L."/>
            <person name="Kazmierczak K.M."/>
            <person name="Andrzejewski T.M."/>
            <person name="Davidsen T.M."/>
            <person name="Wayne K.J."/>
            <person name="Tettelin H."/>
            <person name="Glass J.I."/>
            <person name="Rusch D."/>
            <person name="Podicherti R."/>
            <person name="Tsui H.-C.T."/>
            <person name="Winkler M.E."/>
        </authorList>
    </citation>
    <scope>NUCLEOTIDE SEQUENCE</scope>
</reference>
<protein>
    <recommendedName>
        <fullName evidence="2">Fibronectin type-III domain-containing protein</fullName>
    </recommendedName>
</protein>
<dbReference type="SUPFAM" id="SSF49265">
    <property type="entry name" value="Fibronectin type III"/>
    <property type="match status" value="1"/>
</dbReference>
<proteinExistence type="predicted"/>
<dbReference type="Gene3D" id="2.60.40.10">
    <property type="entry name" value="Immunoglobulins"/>
    <property type="match status" value="1"/>
</dbReference>
<gene>
    <name evidence="1" type="ORF">METZ01_LOCUS513696</name>
</gene>
<dbReference type="InterPro" id="IPR036116">
    <property type="entry name" value="FN3_sf"/>
</dbReference>
<sequence length="154" mass="17397">MNNIRIIYTLFLLSIASAALISPGNNSNLNYTHVLFEWEQESNTDSYTLYLDNNSGFNSPTIINDNSLIYIDTENIDWDTTYYWKVKPEYTDGSSGSWSSTYTFTTGLTKSSAEICSSTNSSECHGITNNSSYQPGVTIFSSFFNYFTAIMDQY</sequence>